<accession>A0A1I8A1Z2</accession>
<protein>
    <submittedName>
        <fullName evidence="3">Cystatin domain-containing protein</fullName>
    </submittedName>
</protein>
<proteinExistence type="predicted"/>
<dbReference type="Proteomes" id="UP000095287">
    <property type="component" value="Unplaced"/>
</dbReference>
<organism evidence="2 3">
    <name type="scientific">Steinernema glaseri</name>
    <dbReference type="NCBI Taxonomy" id="37863"/>
    <lineage>
        <taxon>Eukaryota</taxon>
        <taxon>Metazoa</taxon>
        <taxon>Ecdysozoa</taxon>
        <taxon>Nematoda</taxon>
        <taxon>Chromadorea</taxon>
        <taxon>Rhabditida</taxon>
        <taxon>Tylenchina</taxon>
        <taxon>Panagrolaimomorpha</taxon>
        <taxon>Strongyloidoidea</taxon>
        <taxon>Steinernematidae</taxon>
        <taxon>Steinernema</taxon>
    </lineage>
</organism>
<keyword evidence="1" id="KW-0732">Signal</keyword>
<feature type="signal peptide" evidence="1">
    <location>
        <begin position="1"/>
        <end position="16"/>
    </location>
</feature>
<evidence type="ECO:0000313" key="3">
    <source>
        <dbReference type="WBParaSite" id="L893_g31774.t1"/>
    </source>
</evidence>
<evidence type="ECO:0000313" key="2">
    <source>
        <dbReference type="Proteomes" id="UP000095287"/>
    </source>
</evidence>
<sequence length="133" mass="15262">MLWLLTVFTCFLTVIAHQTIWACADHRTQYVLVKERINGDIQDYIDLDVDNCAQRALAENAIALYIPTKPDKSGITCSVVKKISSMEAKKEDDGRAYYLIHMKVDEQTMQTGCEKVLQRDEMGITFQEFIGFF</sequence>
<reference evidence="3" key="1">
    <citation type="submission" date="2016-11" db="UniProtKB">
        <authorList>
            <consortium name="WormBaseParasite"/>
        </authorList>
    </citation>
    <scope>IDENTIFICATION</scope>
</reference>
<feature type="chain" id="PRO_5009314178" evidence="1">
    <location>
        <begin position="17"/>
        <end position="133"/>
    </location>
</feature>
<evidence type="ECO:0000256" key="1">
    <source>
        <dbReference type="SAM" id="SignalP"/>
    </source>
</evidence>
<keyword evidence="2" id="KW-1185">Reference proteome</keyword>
<name>A0A1I8A1Z2_9BILA</name>
<dbReference type="WBParaSite" id="L893_g31774.t1">
    <property type="protein sequence ID" value="L893_g31774.t1"/>
    <property type="gene ID" value="L893_g31774"/>
</dbReference>
<dbReference type="AlphaFoldDB" id="A0A1I8A1Z2"/>